<organism evidence="1 2">
    <name type="scientific">Phaeosphaeria nodorum (strain SN15 / ATCC MYA-4574 / FGSC 10173)</name>
    <name type="common">Glume blotch fungus</name>
    <name type="synonym">Parastagonospora nodorum</name>
    <dbReference type="NCBI Taxonomy" id="321614"/>
    <lineage>
        <taxon>Eukaryota</taxon>
        <taxon>Fungi</taxon>
        <taxon>Dikarya</taxon>
        <taxon>Ascomycota</taxon>
        <taxon>Pezizomycotina</taxon>
        <taxon>Dothideomycetes</taxon>
        <taxon>Pleosporomycetidae</taxon>
        <taxon>Pleosporales</taxon>
        <taxon>Pleosporineae</taxon>
        <taxon>Phaeosphaeriaceae</taxon>
        <taxon>Parastagonospora</taxon>
    </lineage>
</organism>
<name>A0A7U2IBK1_PHANO</name>
<dbReference type="Proteomes" id="UP000663193">
    <property type="component" value="Chromosome 21"/>
</dbReference>
<proteinExistence type="predicted"/>
<sequence>MVKALPEAEFLTHQANGEDEIVLVGNLSVTEKAGLIQVDKISSALQVYILKGAKAACVAGRTNVLRFLLGNKFLIGVALAAGYGYRSMIELYIGHCNAIASQILVNAMSRCMLHDQTRLAFTTVQYLLQAGALVDDLVLQRCEARTSYVQRAIYKRGNIHCCITGGAMTITLIAHEAMKQLPWATLYRYVAIKMLLRIIANGKVKVPTEPMPFHAMVKDVIGWLKSPSVAQISDSLERGLWFRRREG</sequence>
<accession>A0A7U2IBK1</accession>
<reference evidence="2" key="1">
    <citation type="journal article" date="2021" name="BMC Genomics">
        <title>Chromosome-level genome assembly and manually-curated proteome of model necrotroph Parastagonospora nodorum Sn15 reveals a genome-wide trove of candidate effector homologs, and redundancy of virulence-related functions within an accessory chromosome.</title>
        <authorList>
            <person name="Bertazzoni S."/>
            <person name="Jones D.A.B."/>
            <person name="Phan H.T."/>
            <person name="Tan K.-C."/>
            <person name="Hane J.K."/>
        </authorList>
    </citation>
    <scope>NUCLEOTIDE SEQUENCE [LARGE SCALE GENOMIC DNA]</scope>
    <source>
        <strain evidence="2">SN15 / ATCC MYA-4574 / FGSC 10173)</strain>
    </source>
</reference>
<gene>
    <name evidence="1" type="ORF">JI435_127800</name>
</gene>
<dbReference type="AlphaFoldDB" id="A0A7U2IBK1"/>
<dbReference type="EMBL" id="CP069043">
    <property type="protein sequence ID" value="QRD06806.1"/>
    <property type="molecule type" value="Genomic_DNA"/>
</dbReference>
<evidence type="ECO:0000313" key="1">
    <source>
        <dbReference type="EMBL" id="QRD06806.1"/>
    </source>
</evidence>
<keyword evidence="2" id="KW-1185">Reference proteome</keyword>
<dbReference type="OrthoDB" id="3689511at2759"/>
<dbReference type="VEuPathDB" id="FungiDB:JI435_127800"/>
<evidence type="ECO:0000313" key="2">
    <source>
        <dbReference type="Proteomes" id="UP000663193"/>
    </source>
</evidence>
<protein>
    <submittedName>
        <fullName evidence="1">Uncharacterized protein</fullName>
    </submittedName>
</protein>